<evidence type="ECO:0000313" key="3">
    <source>
        <dbReference type="Proteomes" id="UP001142592"/>
    </source>
</evidence>
<dbReference type="AlphaFoldDB" id="A0A9X3DKJ4"/>
<feature type="compositionally biased region" description="Polar residues" evidence="1">
    <location>
        <begin position="342"/>
        <end position="357"/>
    </location>
</feature>
<accession>A0A9X3DKJ4</accession>
<reference evidence="2" key="1">
    <citation type="submission" date="2022-11" db="EMBL/GenBank/DDBJ databases">
        <authorList>
            <person name="Graham C."/>
            <person name="Newman J.D."/>
        </authorList>
    </citation>
    <scope>NUCLEOTIDE SEQUENCE</scope>
    <source>
        <strain evidence="2">DSM 19486</strain>
    </source>
</reference>
<feature type="region of interest" description="Disordered" evidence="1">
    <location>
        <begin position="327"/>
        <end position="357"/>
    </location>
</feature>
<dbReference type="EMBL" id="JAPJUH010000005">
    <property type="protein sequence ID" value="MCX3266583.1"/>
    <property type="molecule type" value="Genomic_DNA"/>
</dbReference>
<proteinExistence type="predicted"/>
<sequence>MTVEFVPTEWFDENAIKLPNYKVGRVNFGQGRSYIKIDQDGSLAQPFRLYTSLTTSIAQSMPTPKALEEWKFSLGKKEADRQMKVRAHFGTMMHIEIGKFIMEGVYDLDKCDEVVENYTSDHNFWDNDCTLWAHELKEDMLSFVQFYNDYEIVPLGLEYVLLSDSRGFGTPIDLVCYMTVDEKGEWGEVYKSGERKGEPKITSKRVKKRAIINFKSGRKGFYETHGIQMECEKLLWDENFPESPIDIAMNWAPADWKTTPSYKVKEWQGTTSQAEINAILVLAQIRYQAKAEKRQYMSMSGVISTADSVAGALQFEDVEDFCNRKFGNTPNKKRAYKATEAKQAQSPKSFTSSALPI</sequence>
<gene>
    <name evidence="2" type="ORF">OQZ29_17630</name>
</gene>
<protein>
    <submittedName>
        <fullName evidence="2">Uncharacterized protein</fullName>
    </submittedName>
</protein>
<organism evidence="2 3">
    <name type="scientific">Pedobacter agri</name>
    <dbReference type="NCBI Taxonomy" id="454586"/>
    <lineage>
        <taxon>Bacteria</taxon>
        <taxon>Pseudomonadati</taxon>
        <taxon>Bacteroidota</taxon>
        <taxon>Sphingobacteriia</taxon>
        <taxon>Sphingobacteriales</taxon>
        <taxon>Sphingobacteriaceae</taxon>
        <taxon>Pedobacter</taxon>
    </lineage>
</organism>
<dbReference type="Proteomes" id="UP001142592">
    <property type="component" value="Unassembled WGS sequence"/>
</dbReference>
<comment type="caution">
    <text evidence="2">The sequence shown here is derived from an EMBL/GenBank/DDBJ whole genome shotgun (WGS) entry which is preliminary data.</text>
</comment>
<keyword evidence="3" id="KW-1185">Reference proteome</keyword>
<dbReference type="RefSeq" id="WP_010602178.1">
    <property type="nucleotide sequence ID" value="NZ_JAPJUH010000005.1"/>
</dbReference>
<name>A0A9X3DKJ4_9SPHI</name>
<evidence type="ECO:0000256" key="1">
    <source>
        <dbReference type="SAM" id="MobiDB-lite"/>
    </source>
</evidence>
<evidence type="ECO:0000313" key="2">
    <source>
        <dbReference type="EMBL" id="MCX3266583.1"/>
    </source>
</evidence>